<evidence type="ECO:0000256" key="3">
    <source>
        <dbReference type="SAM" id="MobiDB-lite"/>
    </source>
</evidence>
<feature type="region of interest" description="Disordered" evidence="3">
    <location>
        <begin position="564"/>
        <end position="816"/>
    </location>
</feature>
<dbReference type="InterPro" id="IPR018034">
    <property type="entry name" value="Kri1"/>
</dbReference>
<feature type="compositionally biased region" description="Basic and acidic residues" evidence="3">
    <location>
        <begin position="692"/>
        <end position="709"/>
    </location>
</feature>
<proteinExistence type="inferred from homology"/>
<feature type="compositionally biased region" description="Basic and acidic residues" evidence="3">
    <location>
        <begin position="292"/>
        <end position="315"/>
    </location>
</feature>
<feature type="compositionally biased region" description="Acidic residues" evidence="3">
    <location>
        <begin position="231"/>
        <end position="256"/>
    </location>
</feature>
<gene>
    <name evidence="5" type="ORF">RRG08_044357</name>
</gene>
<dbReference type="GO" id="GO:0005730">
    <property type="term" value="C:nucleolus"/>
    <property type="evidence" value="ECO:0007669"/>
    <property type="project" value="TreeGrafter"/>
</dbReference>
<evidence type="ECO:0000313" key="6">
    <source>
        <dbReference type="Proteomes" id="UP001283361"/>
    </source>
</evidence>
<feature type="region of interest" description="Disordered" evidence="3">
    <location>
        <begin position="145"/>
        <end position="212"/>
    </location>
</feature>
<dbReference type="PANTHER" id="PTHR14490:SF5">
    <property type="entry name" value="PROTEIN KRI1 HOMOLOG"/>
    <property type="match status" value="1"/>
</dbReference>
<dbReference type="EMBL" id="JAWDGP010002420">
    <property type="protein sequence ID" value="KAK3783352.1"/>
    <property type="molecule type" value="Genomic_DNA"/>
</dbReference>
<accession>A0AAE1A989</accession>
<dbReference type="Pfam" id="PF12936">
    <property type="entry name" value="Kri1_C"/>
    <property type="match status" value="1"/>
</dbReference>
<comment type="caution">
    <text evidence="5">The sequence shown here is derived from an EMBL/GenBank/DDBJ whole genome shotgun (WGS) entry which is preliminary data.</text>
</comment>
<reference evidence="5" key="1">
    <citation type="journal article" date="2023" name="G3 (Bethesda)">
        <title>A reference genome for the long-term kleptoplast-retaining sea slug Elysia crispata morphotype clarki.</title>
        <authorList>
            <person name="Eastman K.E."/>
            <person name="Pendleton A.L."/>
            <person name="Shaikh M.A."/>
            <person name="Suttiyut T."/>
            <person name="Ogas R."/>
            <person name="Tomko P."/>
            <person name="Gavelis G."/>
            <person name="Widhalm J.R."/>
            <person name="Wisecaver J.H."/>
        </authorList>
    </citation>
    <scope>NUCLEOTIDE SEQUENCE</scope>
    <source>
        <strain evidence="5">ECLA1</strain>
    </source>
</reference>
<name>A0AAE1A989_9GAST</name>
<feature type="domain" description="Kri1-like C-terminal" evidence="4">
    <location>
        <begin position="482"/>
        <end position="564"/>
    </location>
</feature>
<dbReference type="GO" id="GO:0000447">
    <property type="term" value="P:endonucleolytic cleavage in ITS1 to separate SSU-rRNA from 5.8S rRNA and LSU-rRNA from tricistronic rRNA transcript (SSU-rRNA, 5.8S rRNA, LSU-rRNA)"/>
    <property type="evidence" value="ECO:0007669"/>
    <property type="project" value="TreeGrafter"/>
</dbReference>
<protein>
    <recommendedName>
        <fullName evidence="2">Protein KRI1 homolog</fullName>
    </recommendedName>
</protein>
<evidence type="ECO:0000313" key="5">
    <source>
        <dbReference type="EMBL" id="KAK3783352.1"/>
    </source>
</evidence>
<keyword evidence="6" id="KW-1185">Reference proteome</keyword>
<evidence type="ECO:0000256" key="1">
    <source>
        <dbReference type="ARBA" id="ARBA00007473"/>
    </source>
</evidence>
<sequence>MDLLGSDSSDEEVSFKINEGYAKNYEKWRKKEEKQKLLDKYGDQESSDSSSEEEEIRSTPQMDKDWLRAYAVVRFKQPRLYKEGEKFFKDTAKPISKKKEKTTTLKDHERKFILEKGGIDEESKAPQISMAKSYFEEQEEIKKNLKDAIGDSSGNESSEEGDLLVKANKTEEQKQQEENEYLEWLKGERESLGDPDAEAELAPLKQYWNDPSLNEKERVLRDYILNNGYMDQEESDSNSDDDATNLEEGPDPDEEEKFLKEAEKYEHKYNFRHEEPGGDEIKSYPRVIETSVRTKDTRRAEKRKEKLEKKRKEKEKMKDEIRLLQKLQMEEKMEKLEKLRKIAHRPDLDYDLDSDFDPEKHNEIMKKYFDEDYYDEEDANQKPVFDYDAAIDEEEDDWWKERLQEEREEEGDEENEMTVSGNAVTWLGQEEIENGEPDVSDPNFIMDADFDPSRDYKAEKKRAKKYGKAFAKKLPIFDPTTKTFDEYIDEYLKDKINDLPFTYRKVIPNDYGLTTEEILTLPDRELNAWVSVKKMSQFRTPREEVEERRRYQVRAKDIEKKKKILPSLFEKNEENPEVNSKKKKKKRKRKKADIESDTESQEAVEPSNLGKKNGNLGTPPAKKLKMSPSKVTAEDSLHLKSSGKKNKKSLSVEKGNKIPHGALKAKEKSEHTQERGLSSNEAKNCKKKHNKIGQEKKLTSLDQEAKSEESFNTQNIEEKQESNNSIMKKGNKKQEVSETTLKKVKKKRDTVEQGRKKRKLSINMSKTLRGDESEVGTDSKTLKRQLSKIMSASRLSKYGLGPNASKDVKRKKKKKN</sequence>
<evidence type="ECO:0000259" key="4">
    <source>
        <dbReference type="Pfam" id="PF12936"/>
    </source>
</evidence>
<feature type="compositionally biased region" description="Basic and acidic residues" evidence="3">
    <location>
        <begin position="269"/>
        <end position="283"/>
    </location>
</feature>
<feature type="region of interest" description="Disordered" evidence="3">
    <location>
        <begin position="36"/>
        <end position="61"/>
    </location>
</feature>
<dbReference type="AlphaFoldDB" id="A0AAE1A989"/>
<comment type="similarity">
    <text evidence="1">Belongs to the KRI1 family.</text>
</comment>
<feature type="compositionally biased region" description="Basic and acidic residues" evidence="3">
    <location>
        <begin position="168"/>
        <end position="192"/>
    </location>
</feature>
<feature type="region of interest" description="Disordered" evidence="3">
    <location>
        <begin position="224"/>
        <end position="257"/>
    </location>
</feature>
<dbReference type="Pfam" id="PF05178">
    <property type="entry name" value="Kri1"/>
    <property type="match status" value="1"/>
</dbReference>
<dbReference type="GO" id="GO:0030686">
    <property type="term" value="C:90S preribosome"/>
    <property type="evidence" value="ECO:0007669"/>
    <property type="project" value="TreeGrafter"/>
</dbReference>
<organism evidence="5 6">
    <name type="scientific">Elysia crispata</name>
    <name type="common">lettuce slug</name>
    <dbReference type="NCBI Taxonomy" id="231223"/>
    <lineage>
        <taxon>Eukaryota</taxon>
        <taxon>Metazoa</taxon>
        <taxon>Spiralia</taxon>
        <taxon>Lophotrochozoa</taxon>
        <taxon>Mollusca</taxon>
        <taxon>Gastropoda</taxon>
        <taxon>Heterobranchia</taxon>
        <taxon>Euthyneura</taxon>
        <taxon>Panpulmonata</taxon>
        <taxon>Sacoglossa</taxon>
        <taxon>Placobranchoidea</taxon>
        <taxon>Plakobranchidae</taxon>
        <taxon>Elysia</taxon>
    </lineage>
</organism>
<feature type="compositionally biased region" description="Basic and acidic residues" evidence="3">
    <location>
        <begin position="664"/>
        <end position="674"/>
    </location>
</feature>
<dbReference type="InterPro" id="IPR024626">
    <property type="entry name" value="Kri1-like_C"/>
</dbReference>
<evidence type="ECO:0000256" key="2">
    <source>
        <dbReference type="ARBA" id="ARBA00017294"/>
    </source>
</evidence>
<dbReference type="Proteomes" id="UP001283361">
    <property type="component" value="Unassembled WGS sequence"/>
</dbReference>
<feature type="region of interest" description="Disordered" evidence="3">
    <location>
        <begin position="269"/>
        <end position="315"/>
    </location>
</feature>
<dbReference type="PANTHER" id="PTHR14490">
    <property type="entry name" value="ZINC FINGER, ZZ TYPE"/>
    <property type="match status" value="1"/>
</dbReference>
<feature type="compositionally biased region" description="Basic residues" evidence="3">
    <location>
        <begin position="581"/>
        <end position="591"/>
    </location>
</feature>